<dbReference type="SUPFAM" id="SSF56219">
    <property type="entry name" value="DNase I-like"/>
    <property type="match status" value="1"/>
</dbReference>
<reference evidence="3 4" key="1">
    <citation type="submission" date="2015-10" db="EMBL/GenBank/DDBJ databases">
        <title>Genome sequencing and analysis of members of genus Stenotrophomonas.</title>
        <authorList>
            <person name="Patil P.P."/>
            <person name="Midha S."/>
            <person name="Patil P.B."/>
        </authorList>
    </citation>
    <scope>NUCLEOTIDE SEQUENCE [LARGE SCALE GENOMIC DNA]</scope>
    <source>
        <strain evidence="3 4">JCM 16536</strain>
    </source>
</reference>
<protein>
    <submittedName>
        <fullName evidence="3">Endonuclease</fullName>
    </submittedName>
</protein>
<evidence type="ECO:0000256" key="1">
    <source>
        <dbReference type="SAM" id="SignalP"/>
    </source>
</evidence>
<dbReference type="GO" id="GO:0004519">
    <property type="term" value="F:endonuclease activity"/>
    <property type="evidence" value="ECO:0007669"/>
    <property type="project" value="UniProtKB-KW"/>
</dbReference>
<accession>A0A0R0A7V5</accession>
<dbReference type="Proteomes" id="UP000051802">
    <property type="component" value="Unassembled WGS sequence"/>
</dbReference>
<dbReference type="Pfam" id="PF03372">
    <property type="entry name" value="Exo_endo_phos"/>
    <property type="match status" value="1"/>
</dbReference>
<proteinExistence type="predicted"/>
<feature type="chain" id="PRO_5006390383" evidence="1">
    <location>
        <begin position="22"/>
        <end position="291"/>
    </location>
</feature>
<keyword evidence="4" id="KW-1185">Reference proteome</keyword>
<feature type="signal peptide" evidence="1">
    <location>
        <begin position="1"/>
        <end position="21"/>
    </location>
</feature>
<keyword evidence="3" id="KW-0540">Nuclease</keyword>
<dbReference type="InterPro" id="IPR005135">
    <property type="entry name" value="Endo/exonuclease/phosphatase"/>
</dbReference>
<dbReference type="Gene3D" id="3.60.10.10">
    <property type="entry name" value="Endonuclease/exonuclease/phosphatase"/>
    <property type="match status" value="1"/>
</dbReference>
<dbReference type="PANTHER" id="PTHR12121">
    <property type="entry name" value="CARBON CATABOLITE REPRESSOR PROTEIN 4"/>
    <property type="match status" value="1"/>
</dbReference>
<dbReference type="STRING" id="676599.ARC20_12145"/>
<comment type="caution">
    <text evidence="3">The sequence shown here is derived from an EMBL/GenBank/DDBJ whole genome shotgun (WGS) entry which is preliminary data.</text>
</comment>
<dbReference type="InterPro" id="IPR050410">
    <property type="entry name" value="CCR4/nocturin_mRNA_transcr"/>
</dbReference>
<dbReference type="PANTHER" id="PTHR12121:SF36">
    <property type="entry name" value="ENDONUCLEASE_EXONUCLEASE_PHOSPHATASE DOMAIN-CONTAINING PROTEIN"/>
    <property type="match status" value="1"/>
</dbReference>
<evidence type="ECO:0000259" key="2">
    <source>
        <dbReference type="Pfam" id="PF03372"/>
    </source>
</evidence>
<dbReference type="OrthoDB" id="9793162at2"/>
<gene>
    <name evidence="3" type="ORF">ARC20_12145</name>
</gene>
<evidence type="ECO:0000313" key="4">
    <source>
        <dbReference type="Proteomes" id="UP000051802"/>
    </source>
</evidence>
<feature type="domain" description="Endonuclease/exonuclease/phosphatase" evidence="2">
    <location>
        <begin position="31"/>
        <end position="270"/>
    </location>
</feature>
<sequence length="291" mass="32293">MSLQRIACLLCLLLALPAALAAPPSTPLRVMSFNVRTPADTEPGRRWEDRREAMVAVIRQAHPAVIGTQELTPVQSKYLQAQLTGYREFGRGRRGDDSDEHMGVFYDDSALTLVQSGDFWLSPTPDVPGSMGWGDPFPRMVTWGLFQRRADGQRFYLFNTHFPYRDEDEPARVRSAQVLLSRIAALPADAPVVVTGDFNSEPGSDTWRTLTTTLRDARATAPQVEGPRLTYQGFGDGPQRQIDGILLQGMDATHFSTIDTRPGGLYPSDHYPVLAELRFPAKVTPAHQTAR</sequence>
<dbReference type="InterPro" id="IPR036691">
    <property type="entry name" value="Endo/exonu/phosph_ase_sf"/>
</dbReference>
<keyword evidence="1" id="KW-0732">Signal</keyword>
<dbReference type="RefSeq" id="WP_057647375.1">
    <property type="nucleotide sequence ID" value="NZ_LLXU01000092.1"/>
</dbReference>
<evidence type="ECO:0000313" key="3">
    <source>
        <dbReference type="EMBL" id="KRG40981.1"/>
    </source>
</evidence>
<keyword evidence="3" id="KW-0255">Endonuclease</keyword>
<name>A0A0R0A7V5_9GAMM</name>
<organism evidence="3 4">
    <name type="scientific">Stenotrophomonas panacihumi</name>
    <dbReference type="NCBI Taxonomy" id="676599"/>
    <lineage>
        <taxon>Bacteria</taxon>
        <taxon>Pseudomonadati</taxon>
        <taxon>Pseudomonadota</taxon>
        <taxon>Gammaproteobacteria</taxon>
        <taxon>Lysobacterales</taxon>
        <taxon>Lysobacteraceae</taxon>
        <taxon>Stenotrophomonas</taxon>
    </lineage>
</organism>
<keyword evidence="3" id="KW-0378">Hydrolase</keyword>
<dbReference type="AlphaFoldDB" id="A0A0R0A7V5"/>
<dbReference type="EMBL" id="LLXU01000092">
    <property type="protein sequence ID" value="KRG40981.1"/>
    <property type="molecule type" value="Genomic_DNA"/>
</dbReference>
<dbReference type="GO" id="GO:0000175">
    <property type="term" value="F:3'-5'-RNA exonuclease activity"/>
    <property type="evidence" value="ECO:0007669"/>
    <property type="project" value="TreeGrafter"/>
</dbReference>
<dbReference type="CDD" id="cd09083">
    <property type="entry name" value="EEP-1"/>
    <property type="match status" value="1"/>
</dbReference>